<evidence type="ECO:0000256" key="4">
    <source>
        <dbReference type="ARBA" id="ARBA00022692"/>
    </source>
</evidence>
<dbReference type="GO" id="GO:0005739">
    <property type="term" value="C:mitochondrion"/>
    <property type="evidence" value="ECO:0007669"/>
    <property type="project" value="TreeGrafter"/>
</dbReference>
<keyword evidence="5 11" id="KW-1133">Transmembrane helix</keyword>
<dbReference type="EMBL" id="CAJVPK010000179">
    <property type="protein sequence ID" value="CAG8467979.1"/>
    <property type="molecule type" value="Genomic_DNA"/>
</dbReference>
<evidence type="ECO:0000256" key="10">
    <source>
        <dbReference type="RuleBase" id="RU003750"/>
    </source>
</evidence>
<comment type="subcellular location">
    <subcellularLocation>
        <location evidence="1">Membrane</location>
        <topology evidence="1">Multi-pass membrane protein</topology>
    </subcellularLocation>
</comment>
<dbReference type="InterPro" id="IPR000462">
    <property type="entry name" value="CDP-OH_P_trans"/>
</dbReference>
<evidence type="ECO:0000256" key="2">
    <source>
        <dbReference type="ARBA" id="ARBA00022516"/>
    </source>
</evidence>
<dbReference type="InterPro" id="IPR050324">
    <property type="entry name" value="CDP-alcohol_PTase-I"/>
</dbReference>
<dbReference type="GO" id="GO:0043337">
    <property type="term" value="F:cardiolipin synthase (CMP-forming)"/>
    <property type="evidence" value="ECO:0007669"/>
    <property type="project" value="TreeGrafter"/>
</dbReference>
<keyword evidence="9" id="KW-1208">Phospholipid metabolism</keyword>
<evidence type="ECO:0000256" key="5">
    <source>
        <dbReference type="ARBA" id="ARBA00022989"/>
    </source>
</evidence>
<keyword evidence="2" id="KW-0444">Lipid biosynthesis</keyword>
<evidence type="ECO:0000256" key="7">
    <source>
        <dbReference type="ARBA" id="ARBA00023136"/>
    </source>
</evidence>
<dbReference type="AlphaFoldDB" id="A0A9N8VVI3"/>
<keyword evidence="8" id="KW-0594">Phospholipid biosynthesis</keyword>
<evidence type="ECO:0000313" key="12">
    <source>
        <dbReference type="EMBL" id="CAG8467979.1"/>
    </source>
</evidence>
<feature type="transmembrane region" description="Helical" evidence="11">
    <location>
        <begin position="76"/>
        <end position="94"/>
    </location>
</feature>
<sequence length="265" mass="30341">MSIRKFSTEFTQNNENNENKKIKRIKPNIKPKKILRKLKKFPTREKIWNLPNILTISRLAVSPVIGYFILNEHYKFALGAFMYAGITDLLDGFIARHYKLQTMVGTVMDPLADKILMTIITVTLNMKDLIPSKYFKNVRNALSQYFKLFILTVFIKAPIAAVILGRDGCLILASFYYRFISLPPPKTINRYFDFSIPSAEVNTALQLVLMGATLTSPLLGMTDSSYLTALQYTVAGTTIWSGFSYLLSKDAIRILKPGDRKRYRW</sequence>
<name>A0A9N8VVI3_9GLOM</name>
<evidence type="ECO:0000256" key="1">
    <source>
        <dbReference type="ARBA" id="ARBA00004141"/>
    </source>
</evidence>
<dbReference type="Proteomes" id="UP000789706">
    <property type="component" value="Unassembled WGS sequence"/>
</dbReference>
<comment type="similarity">
    <text evidence="10">Belongs to the CDP-alcohol phosphatidyltransferase class-I family.</text>
</comment>
<evidence type="ECO:0000256" key="9">
    <source>
        <dbReference type="ARBA" id="ARBA00023264"/>
    </source>
</evidence>
<keyword evidence="13" id="KW-1185">Reference proteome</keyword>
<dbReference type="GO" id="GO:0016020">
    <property type="term" value="C:membrane"/>
    <property type="evidence" value="ECO:0007669"/>
    <property type="project" value="UniProtKB-SubCell"/>
</dbReference>
<dbReference type="OrthoDB" id="10020554at2759"/>
<dbReference type="InterPro" id="IPR048254">
    <property type="entry name" value="CDP_ALCOHOL_P_TRANSF_CS"/>
</dbReference>
<dbReference type="Pfam" id="PF01066">
    <property type="entry name" value="CDP-OH_P_transf"/>
    <property type="match status" value="1"/>
</dbReference>
<dbReference type="PANTHER" id="PTHR14269">
    <property type="entry name" value="CDP-DIACYLGLYCEROL--GLYCEROL-3-PHOSPHATE 3-PHOSPHATIDYLTRANSFERASE-RELATED"/>
    <property type="match status" value="1"/>
</dbReference>
<comment type="caution">
    <text evidence="12">The sequence shown here is derived from an EMBL/GenBank/DDBJ whole genome shotgun (WGS) entry which is preliminary data.</text>
</comment>
<keyword evidence="3 10" id="KW-0808">Transferase</keyword>
<protein>
    <submittedName>
        <fullName evidence="12">9075_t:CDS:1</fullName>
    </submittedName>
</protein>
<evidence type="ECO:0000313" key="13">
    <source>
        <dbReference type="Proteomes" id="UP000789706"/>
    </source>
</evidence>
<reference evidence="12" key="1">
    <citation type="submission" date="2021-06" db="EMBL/GenBank/DDBJ databases">
        <authorList>
            <person name="Kallberg Y."/>
            <person name="Tangrot J."/>
            <person name="Rosling A."/>
        </authorList>
    </citation>
    <scope>NUCLEOTIDE SEQUENCE</scope>
    <source>
        <strain evidence="12">AZ414A</strain>
    </source>
</reference>
<evidence type="ECO:0000256" key="6">
    <source>
        <dbReference type="ARBA" id="ARBA00023098"/>
    </source>
</evidence>
<dbReference type="PROSITE" id="PS00379">
    <property type="entry name" value="CDP_ALCOHOL_P_TRANSF"/>
    <property type="match status" value="1"/>
</dbReference>
<feature type="transmembrane region" description="Helical" evidence="11">
    <location>
        <begin position="226"/>
        <end position="247"/>
    </location>
</feature>
<organism evidence="12 13">
    <name type="scientific">Diversispora eburnea</name>
    <dbReference type="NCBI Taxonomy" id="1213867"/>
    <lineage>
        <taxon>Eukaryota</taxon>
        <taxon>Fungi</taxon>
        <taxon>Fungi incertae sedis</taxon>
        <taxon>Mucoromycota</taxon>
        <taxon>Glomeromycotina</taxon>
        <taxon>Glomeromycetes</taxon>
        <taxon>Diversisporales</taxon>
        <taxon>Diversisporaceae</taxon>
        <taxon>Diversispora</taxon>
    </lineage>
</organism>
<keyword evidence="6" id="KW-0443">Lipid metabolism</keyword>
<evidence type="ECO:0000256" key="8">
    <source>
        <dbReference type="ARBA" id="ARBA00023209"/>
    </source>
</evidence>
<keyword evidence="7 11" id="KW-0472">Membrane</keyword>
<accession>A0A9N8VVI3</accession>
<feature type="transmembrane region" description="Helical" evidence="11">
    <location>
        <begin position="148"/>
        <end position="177"/>
    </location>
</feature>
<gene>
    <name evidence="12" type="ORF">DEBURN_LOCUS3014</name>
</gene>
<dbReference type="InterPro" id="IPR043130">
    <property type="entry name" value="CDP-OH_PTrfase_TM_dom"/>
</dbReference>
<evidence type="ECO:0000256" key="3">
    <source>
        <dbReference type="ARBA" id="ARBA00022679"/>
    </source>
</evidence>
<evidence type="ECO:0000256" key="11">
    <source>
        <dbReference type="SAM" id="Phobius"/>
    </source>
</evidence>
<dbReference type="PANTHER" id="PTHR14269:SF60">
    <property type="entry name" value="CARDIOLIPIN SYNTHASE (CMP-FORMING)"/>
    <property type="match status" value="1"/>
</dbReference>
<dbReference type="Gene3D" id="1.20.120.1760">
    <property type="match status" value="1"/>
</dbReference>
<keyword evidence="4 11" id="KW-0812">Transmembrane</keyword>
<proteinExistence type="inferred from homology"/>
<dbReference type="GO" id="GO:0032049">
    <property type="term" value="P:cardiolipin biosynthetic process"/>
    <property type="evidence" value="ECO:0007669"/>
    <property type="project" value="TreeGrafter"/>
</dbReference>
<feature type="transmembrane region" description="Helical" evidence="11">
    <location>
        <begin position="47"/>
        <end position="70"/>
    </location>
</feature>